<evidence type="ECO:0000256" key="6">
    <source>
        <dbReference type="SAM" id="Phobius"/>
    </source>
</evidence>
<dbReference type="InterPro" id="IPR005495">
    <property type="entry name" value="LptG/LptF_permease"/>
</dbReference>
<sequence>MSAAVEAKRIPAEATHGPPAGGGLVSRYMLRLLVRPLAGTLLLVLPALLLERLLRLFNLLAGAGSPAASIAQLVLYLIPHYLGLAVPAALFLAVYVVVSRLSQNHELDALQASGLSLAWLSRPFLAVGLACALLGVALYGYVQPVSRYAYRAALSSLMDAGWNATLVPGEFAQIGKRLTVHVERRDPETGLLHGIFLHQRQQDGTDVLTTAATGRMLLSVETSELLLELQDGRQLAVDPQGQAHTVTFSASEQSRPFVRRLPIFRLRGADEREMTLDELWTGRERADAPVAPRRMAGELHARLVRSASLLLLPLLAMPMGLAAKRSRRSVAILLGAAILVLYQQALQLAESLGAIGRLDAPLALWLLFLLFAAFSILVFRHSNLHPEEGPFDRILARMDDAAAWAGGLLARCLPWRTKAVR</sequence>
<evidence type="ECO:0000256" key="3">
    <source>
        <dbReference type="ARBA" id="ARBA00022692"/>
    </source>
</evidence>
<protein>
    <recommendedName>
        <fullName evidence="9">Lipopolysaccharide export system permease protein LptF</fullName>
    </recommendedName>
</protein>
<keyword evidence="4 6" id="KW-1133">Transmembrane helix</keyword>
<proteinExistence type="predicted"/>
<name>A0A1L7ALI1_9PROT</name>
<dbReference type="eggNOG" id="COG0795">
    <property type="taxonomic scope" value="Bacteria"/>
</dbReference>
<dbReference type="GO" id="GO:0015920">
    <property type="term" value="P:lipopolysaccharide transport"/>
    <property type="evidence" value="ECO:0007669"/>
    <property type="project" value="TreeGrafter"/>
</dbReference>
<dbReference type="STRING" id="257708.RGI145_20150"/>
<evidence type="ECO:0000313" key="7">
    <source>
        <dbReference type="EMBL" id="APT59648.1"/>
    </source>
</evidence>
<dbReference type="PANTHER" id="PTHR33529">
    <property type="entry name" value="SLR0882 PROTEIN-RELATED"/>
    <property type="match status" value="1"/>
</dbReference>
<reference evidence="7 8" key="1">
    <citation type="submission" date="2016-05" db="EMBL/GenBank/DDBJ databases">
        <title>Complete Genome and Methylome Analysis of Psychrotrophic Bacterial Isolates from Antarctic Lake Untersee.</title>
        <authorList>
            <person name="Fomenkov A."/>
            <person name="Akimov V.N."/>
            <person name="Vasilyeva L.V."/>
            <person name="Andersen D."/>
            <person name="Vincze T."/>
            <person name="Roberts R.J."/>
        </authorList>
    </citation>
    <scope>NUCLEOTIDE SEQUENCE [LARGE SCALE GENOMIC DNA]</scope>
    <source>
        <strain evidence="7 8">U14-5</strain>
    </source>
</reference>
<organism evidence="7 8">
    <name type="scientific">Roseomonas gilardii</name>
    <dbReference type="NCBI Taxonomy" id="257708"/>
    <lineage>
        <taxon>Bacteria</taxon>
        <taxon>Pseudomonadati</taxon>
        <taxon>Pseudomonadota</taxon>
        <taxon>Alphaproteobacteria</taxon>
        <taxon>Acetobacterales</taxon>
        <taxon>Roseomonadaceae</taxon>
        <taxon>Roseomonas</taxon>
    </lineage>
</organism>
<feature type="transmembrane region" description="Helical" evidence="6">
    <location>
        <begin position="84"/>
        <end position="102"/>
    </location>
</feature>
<dbReference type="EMBL" id="CP015584">
    <property type="protein sequence ID" value="APT59648.1"/>
    <property type="molecule type" value="Genomic_DNA"/>
</dbReference>
<dbReference type="Proteomes" id="UP000185494">
    <property type="component" value="Chromosome 2"/>
</dbReference>
<evidence type="ECO:0000256" key="2">
    <source>
        <dbReference type="ARBA" id="ARBA00022475"/>
    </source>
</evidence>
<dbReference type="PANTHER" id="PTHR33529:SF6">
    <property type="entry name" value="YJGP_YJGQ FAMILY PERMEASE"/>
    <property type="match status" value="1"/>
</dbReference>
<accession>A0A1L7ALI1</accession>
<feature type="transmembrane region" description="Helical" evidence="6">
    <location>
        <begin position="123"/>
        <end position="142"/>
    </location>
</feature>
<evidence type="ECO:0000313" key="8">
    <source>
        <dbReference type="Proteomes" id="UP000185494"/>
    </source>
</evidence>
<evidence type="ECO:0008006" key="9">
    <source>
        <dbReference type="Google" id="ProtNLM"/>
    </source>
</evidence>
<dbReference type="KEGG" id="rgi:RGI145_20150"/>
<evidence type="ECO:0000256" key="4">
    <source>
        <dbReference type="ARBA" id="ARBA00022989"/>
    </source>
</evidence>
<dbReference type="AlphaFoldDB" id="A0A1L7ALI1"/>
<dbReference type="GO" id="GO:0043190">
    <property type="term" value="C:ATP-binding cassette (ABC) transporter complex"/>
    <property type="evidence" value="ECO:0007669"/>
    <property type="project" value="TreeGrafter"/>
</dbReference>
<evidence type="ECO:0000256" key="1">
    <source>
        <dbReference type="ARBA" id="ARBA00004651"/>
    </source>
</evidence>
<feature type="transmembrane region" description="Helical" evidence="6">
    <location>
        <begin position="361"/>
        <end position="379"/>
    </location>
</feature>
<keyword evidence="3 6" id="KW-0812">Transmembrane</keyword>
<comment type="subcellular location">
    <subcellularLocation>
        <location evidence="1">Cell membrane</location>
        <topology evidence="1">Multi-pass membrane protein</topology>
    </subcellularLocation>
</comment>
<dbReference type="RefSeq" id="WP_075800357.1">
    <property type="nucleotide sequence ID" value="NZ_CP015584.1"/>
</dbReference>
<feature type="transmembrane region" description="Helical" evidence="6">
    <location>
        <begin position="330"/>
        <end position="349"/>
    </location>
</feature>
<keyword evidence="5 6" id="KW-0472">Membrane</keyword>
<keyword evidence="2" id="KW-1003">Cell membrane</keyword>
<evidence type="ECO:0000256" key="5">
    <source>
        <dbReference type="ARBA" id="ARBA00023136"/>
    </source>
</evidence>
<dbReference type="Pfam" id="PF03739">
    <property type="entry name" value="LptF_LptG"/>
    <property type="match status" value="1"/>
</dbReference>
<gene>
    <name evidence="7" type="ORF">RGI145_20150</name>
</gene>